<sequence>MRTMTVHTLVTALPDPELLRARCRALALLDALLDPDLPTHTFFPEWRPGVDLALMDNGIGDQYAVVFDPAGVFLHGFDHECPATPWREWPRVHWPALLDGLPPSLAHYPEDPEFQFEEFFDATVCVWREKNAPTWSCGPVTFTADESDGADWLFDLLTDGTPDTYVAYAEDYFARPVARTAVAAVQSGTPLTRETVTALSPTADFAAVAVRARELGYAVEEPPAG</sequence>
<evidence type="ECO:0000313" key="2">
    <source>
        <dbReference type="Proteomes" id="UP000259636"/>
    </source>
</evidence>
<reference evidence="1 2" key="1">
    <citation type="submission" date="2018-08" db="EMBL/GenBank/DDBJ databases">
        <authorList>
            <person name="Ferrada E.E."/>
            <person name="Latorre B.A."/>
        </authorList>
    </citation>
    <scope>NUCLEOTIDE SEQUENCE [LARGE SCALE GENOMIC DNA]</scope>
    <source>
        <strain evidence="1 2">VK-A60T</strain>
    </source>
</reference>
<evidence type="ECO:0000313" key="1">
    <source>
        <dbReference type="EMBL" id="AXQ55328.1"/>
    </source>
</evidence>
<dbReference type="EMBL" id="CP031742">
    <property type="protein sequence ID" value="AXQ55328.1"/>
    <property type="molecule type" value="Genomic_DNA"/>
</dbReference>
<accession>A0A385DAA4</accession>
<dbReference type="KEGG" id="sky:D0C37_12435"/>
<dbReference type="Proteomes" id="UP000259636">
    <property type="component" value="Chromosome"/>
</dbReference>
<dbReference type="AlphaFoldDB" id="A0A385DAA4"/>
<name>A0A385DAA4_9ACTN</name>
<organism evidence="1 2">
    <name type="scientific">Streptomyces koyangensis</name>
    <dbReference type="NCBI Taxonomy" id="188770"/>
    <lineage>
        <taxon>Bacteria</taxon>
        <taxon>Bacillati</taxon>
        <taxon>Actinomycetota</taxon>
        <taxon>Actinomycetes</taxon>
        <taxon>Kitasatosporales</taxon>
        <taxon>Streptomycetaceae</taxon>
        <taxon>Streptomyces</taxon>
        <taxon>Streptomyces aurantiacus group</taxon>
    </lineage>
</organism>
<gene>
    <name evidence="1" type="ORF">D0C37_12435</name>
</gene>
<protein>
    <submittedName>
        <fullName evidence="1">Uncharacterized protein</fullName>
    </submittedName>
</protein>
<proteinExistence type="predicted"/>